<reference evidence="1" key="2">
    <citation type="submission" date="2021-10" db="EMBL/GenBank/DDBJ databases">
        <authorList>
            <person name="Piombo E."/>
        </authorList>
    </citation>
    <scope>NUCLEOTIDE SEQUENCE</scope>
</reference>
<comment type="caution">
    <text evidence="1">The sequence shown here is derived from an EMBL/GenBank/DDBJ whole genome shotgun (WGS) entry which is preliminary data.</text>
</comment>
<reference evidence="1" key="1">
    <citation type="submission" date="2020-04" db="EMBL/GenBank/DDBJ databases">
        <authorList>
            <person name="Broberg M."/>
        </authorList>
    </citation>
    <scope>NUCLEOTIDE SEQUENCE</scope>
</reference>
<protein>
    <submittedName>
        <fullName evidence="1">Uncharacterized protein</fullName>
    </submittedName>
</protein>
<dbReference type="EMBL" id="CADEHS020000518">
    <property type="protein sequence ID" value="CAG9952929.1"/>
    <property type="molecule type" value="Genomic_DNA"/>
</dbReference>
<gene>
    <name evidence="1" type="ORF">CRV2_00014087</name>
</gene>
<evidence type="ECO:0000313" key="2">
    <source>
        <dbReference type="Proteomes" id="UP000836387"/>
    </source>
</evidence>
<sequence>MEPPRYETANSDTQVRGQNPSLLTDLPIDILVYLLDNFLHLGEWRKDKLEWDEPWGAHAANESFQTIQSLRQVCRLFHDLVSPLLCKRLRIHLDPHSLDQACGILRNRLIASGVRGVQVAIPHRPKELALNLSSFVSVRLKELTQLYDYIMYILDARWIDGDPYGSEEDSQDEESFTRERKNYHDILFTWRRHETSADQDGDDPETTNHFVYKIEPAVRDEYQQILLQGHEIFRERHEAQQKLIETRLFVETIADLIRQIPNTVSLSVVDRFTFKPHQRRDMSLLLNKEELLPFLTSPFNWSELGNMPDPPQLVPARILTELPIAIHKSGRSLRHLHIGCIPVQHGFEHLDPGTDGFSWAQLREACQQLEVFDLEGPQMHHLPSRPESIPLPSRQFLVEFFGAFLSSTKLQDVRLSFYCLGVNDGRSNRRDWCPLGPIFRNISWPSIRKARVSDIGFSQDELDQFFRGLGFGLESLALVSFQLRSGSWVDAIDMLHEKVAVRYATQEFFFHFADMTGGEFGGGKKTVDITSALMMGYTEDETSEIEPSPQLLRIIVHQYLAKTSIMTMQPAVQLRDLSPAAVRELDSSNIMHDAFEASQDEGLASRARESNRQKALVILGTAISQLPIWGFAMSYGVFQEYFSGNWTLQGSRDVTGIIGTTSNGVMYLSMPFLFALFTKHWAHWRQTAAFAGAVLAGLGFLLSSFSTHVWHLVATQGVIAALGCALMYSPMTLSLGEWFTTGNRALAYGVALSCKNISGSACPFLFRFLLEQYGLGTTMRIWTAVAAVSGAVSIFLVPAHPSSLTATETHRARRMPLHFLKHRTIYVYAIAIALQSSGYGISQTYLNTYAHDFTMLSQNSATLLLTLYNIPGILASSFFGYLADTNKRFVLSTTTVTAISAFGSALSALLFWGLTSKGNMALLAVFSITFGFFAGGYSATWGGIITDFEREAANGNEAIDSGLMYGLLNGARGVGYVSGGLASVSLLKAGTGMALSSNGHFGLESAYGPLIIFTGLSSAFGGWAVFWK</sequence>
<organism evidence="1 2">
    <name type="scientific">Clonostachys rosea f. rosea IK726</name>
    <dbReference type="NCBI Taxonomy" id="1349383"/>
    <lineage>
        <taxon>Eukaryota</taxon>
        <taxon>Fungi</taxon>
        <taxon>Dikarya</taxon>
        <taxon>Ascomycota</taxon>
        <taxon>Pezizomycotina</taxon>
        <taxon>Sordariomycetes</taxon>
        <taxon>Hypocreomycetidae</taxon>
        <taxon>Hypocreales</taxon>
        <taxon>Bionectriaceae</taxon>
        <taxon>Clonostachys</taxon>
    </lineage>
</organism>
<dbReference type="Proteomes" id="UP000836387">
    <property type="component" value="Unassembled WGS sequence"/>
</dbReference>
<evidence type="ECO:0000313" key="1">
    <source>
        <dbReference type="EMBL" id="CAG9952929.1"/>
    </source>
</evidence>
<name>A0ACA9UHS3_BIOOC</name>
<proteinExistence type="predicted"/>
<keyword evidence="2" id="KW-1185">Reference proteome</keyword>
<accession>A0ACA9UHS3</accession>